<dbReference type="WBParaSite" id="L893_g21576.t1">
    <property type="protein sequence ID" value="L893_g21576.t1"/>
    <property type="gene ID" value="L893_g21576"/>
</dbReference>
<organism evidence="1 2">
    <name type="scientific">Steinernema glaseri</name>
    <dbReference type="NCBI Taxonomy" id="37863"/>
    <lineage>
        <taxon>Eukaryota</taxon>
        <taxon>Metazoa</taxon>
        <taxon>Ecdysozoa</taxon>
        <taxon>Nematoda</taxon>
        <taxon>Chromadorea</taxon>
        <taxon>Rhabditida</taxon>
        <taxon>Tylenchina</taxon>
        <taxon>Panagrolaimomorpha</taxon>
        <taxon>Strongyloidoidea</taxon>
        <taxon>Steinernematidae</taxon>
        <taxon>Steinernema</taxon>
    </lineage>
</organism>
<proteinExistence type="predicted"/>
<name>A0A1I7Z036_9BILA</name>
<dbReference type="Proteomes" id="UP000095287">
    <property type="component" value="Unplaced"/>
</dbReference>
<dbReference type="AlphaFoldDB" id="A0A1I7Z036"/>
<reference evidence="2" key="1">
    <citation type="submission" date="2016-11" db="UniProtKB">
        <authorList>
            <consortium name="WormBaseParasite"/>
        </authorList>
    </citation>
    <scope>IDENTIFICATION</scope>
</reference>
<accession>A0A1I7Z036</accession>
<keyword evidence="1" id="KW-1185">Reference proteome</keyword>
<evidence type="ECO:0000313" key="1">
    <source>
        <dbReference type="Proteomes" id="UP000095287"/>
    </source>
</evidence>
<protein>
    <submittedName>
        <fullName evidence="2">Uncharacterized protein</fullName>
    </submittedName>
</protein>
<sequence>MGDGDGDISAAVEARKQMTHRSIAAGVRPEEEGEQSTQIESVTKYVHLLKIAVVECLLHKYCTTSLPWRRDRRGLTSPICEEKTSSWRHEQGARRHMLSTWTRAHARGRQFIQNHDRDLNSTDLGAPMG</sequence>
<evidence type="ECO:0000313" key="2">
    <source>
        <dbReference type="WBParaSite" id="L893_g21576.t1"/>
    </source>
</evidence>